<feature type="domain" description="Putative restriction endonuclease" evidence="1">
    <location>
        <begin position="11"/>
        <end position="172"/>
    </location>
</feature>
<keyword evidence="3" id="KW-1185">Reference proteome</keyword>
<evidence type="ECO:0000259" key="1">
    <source>
        <dbReference type="Pfam" id="PF05685"/>
    </source>
</evidence>
<gene>
    <name evidence="2" type="ORF">SM757_07950</name>
</gene>
<proteinExistence type="predicted"/>
<dbReference type="InterPro" id="IPR011335">
    <property type="entry name" value="Restrct_endonuc-II-like"/>
</dbReference>
<dbReference type="Proteomes" id="UP001293718">
    <property type="component" value="Unassembled WGS sequence"/>
</dbReference>
<dbReference type="InterPro" id="IPR012296">
    <property type="entry name" value="Nuclease_put_TT1808"/>
</dbReference>
<dbReference type="PANTHER" id="PTHR36558">
    <property type="entry name" value="GLR1098 PROTEIN"/>
    <property type="match status" value="1"/>
</dbReference>
<dbReference type="Gene3D" id="3.90.1570.10">
    <property type="entry name" value="tt1808, chain A"/>
    <property type="match status" value="1"/>
</dbReference>
<dbReference type="GO" id="GO:0004519">
    <property type="term" value="F:endonuclease activity"/>
    <property type="evidence" value="ECO:0007669"/>
    <property type="project" value="UniProtKB-KW"/>
</dbReference>
<reference evidence="2 3" key="1">
    <citation type="submission" date="2023-11" db="EMBL/GenBank/DDBJ databases">
        <title>Draft genome of Azohydromonas lata strain H1 (DSM1123), a polyhydroxyalkanoate producer.</title>
        <authorList>
            <person name="Traversa D."/>
            <person name="D'Addabbo P."/>
            <person name="Pazzani C."/>
            <person name="Manzari C."/>
            <person name="Chiara M."/>
            <person name="Scrascia M."/>
        </authorList>
    </citation>
    <scope>NUCLEOTIDE SEQUENCE [LARGE SCALE GENOMIC DNA]</scope>
    <source>
        <strain evidence="2 3">H1</strain>
    </source>
</reference>
<keyword evidence="2" id="KW-0255">Endonuclease</keyword>
<dbReference type="SUPFAM" id="SSF52980">
    <property type="entry name" value="Restriction endonuclease-like"/>
    <property type="match status" value="1"/>
</dbReference>
<dbReference type="Pfam" id="PF05685">
    <property type="entry name" value="Uma2"/>
    <property type="match status" value="1"/>
</dbReference>
<dbReference type="EMBL" id="JAXOJX010000009">
    <property type="protein sequence ID" value="MDZ5456506.1"/>
    <property type="molecule type" value="Genomic_DNA"/>
</dbReference>
<evidence type="ECO:0000313" key="2">
    <source>
        <dbReference type="EMBL" id="MDZ5456506.1"/>
    </source>
</evidence>
<dbReference type="InterPro" id="IPR008538">
    <property type="entry name" value="Uma2"/>
</dbReference>
<evidence type="ECO:0000313" key="3">
    <source>
        <dbReference type="Proteomes" id="UP001293718"/>
    </source>
</evidence>
<dbReference type="CDD" id="cd06260">
    <property type="entry name" value="DUF820-like"/>
    <property type="match status" value="1"/>
</dbReference>
<dbReference type="RefSeq" id="WP_322465036.1">
    <property type="nucleotide sequence ID" value="NZ_JAXOJX010000009.1"/>
</dbReference>
<accession>A0ABU5IBN9</accession>
<dbReference type="PANTHER" id="PTHR36558:SF1">
    <property type="entry name" value="RESTRICTION ENDONUCLEASE DOMAIN-CONTAINING PROTEIN-RELATED"/>
    <property type="match status" value="1"/>
</dbReference>
<organism evidence="2 3">
    <name type="scientific">Azohydromonas lata</name>
    <dbReference type="NCBI Taxonomy" id="45677"/>
    <lineage>
        <taxon>Bacteria</taxon>
        <taxon>Pseudomonadati</taxon>
        <taxon>Pseudomonadota</taxon>
        <taxon>Betaproteobacteria</taxon>
        <taxon>Burkholderiales</taxon>
        <taxon>Sphaerotilaceae</taxon>
        <taxon>Azohydromonas</taxon>
    </lineage>
</organism>
<name>A0ABU5IBN9_9BURK</name>
<keyword evidence="2" id="KW-0540">Nuclease</keyword>
<sequence>MAVPQHKLSLAEFLEWENAHSDRHEFHRGEVFAMVGGRRSHGRVVANLVRHLGNVLDGSPGQVFSESMKVQVADDTLLYPDVFVTCDKADLATEMIFRAPALVIEVLSPNTQAYDRSQKFALYRRIPALREYVLLDPDTRRAEAFRRTADGGWTFHDMSEDAVLSLPVIEAGVPLADVFQGVDASP</sequence>
<comment type="caution">
    <text evidence="2">The sequence shown here is derived from an EMBL/GenBank/DDBJ whole genome shotgun (WGS) entry which is preliminary data.</text>
</comment>
<keyword evidence="2" id="KW-0378">Hydrolase</keyword>
<protein>
    <submittedName>
        <fullName evidence="2">Uma2 family endonuclease</fullName>
    </submittedName>
</protein>